<dbReference type="InterPro" id="IPR035892">
    <property type="entry name" value="C2_domain_sf"/>
</dbReference>
<reference evidence="2" key="1">
    <citation type="submission" date="2018-02" db="EMBL/GenBank/DDBJ databases">
        <authorList>
            <person name="Cohen D.B."/>
            <person name="Kent A.D."/>
        </authorList>
    </citation>
    <scope>NUCLEOTIDE SEQUENCE</scope>
</reference>
<dbReference type="PROSITE" id="PS50004">
    <property type="entry name" value="C2"/>
    <property type="match status" value="1"/>
</dbReference>
<dbReference type="InterPro" id="IPR000008">
    <property type="entry name" value="C2_dom"/>
</dbReference>
<protein>
    <recommendedName>
        <fullName evidence="1">C2 domain-containing protein</fullName>
    </recommendedName>
</protein>
<dbReference type="Gene3D" id="2.60.40.150">
    <property type="entry name" value="C2 domain"/>
    <property type="match status" value="1"/>
</dbReference>
<accession>A0A2N9GYC0</accession>
<dbReference type="EMBL" id="OIVN01002527">
    <property type="protein sequence ID" value="SPD04371.1"/>
    <property type="molecule type" value="Genomic_DNA"/>
</dbReference>
<gene>
    <name evidence="2" type="ORF">FSB_LOCUS32253</name>
</gene>
<evidence type="ECO:0000313" key="2">
    <source>
        <dbReference type="EMBL" id="SPD04371.1"/>
    </source>
</evidence>
<dbReference type="SUPFAM" id="SSF49562">
    <property type="entry name" value="C2 domain (Calcium/lipid-binding domain, CaLB)"/>
    <property type="match status" value="1"/>
</dbReference>
<evidence type="ECO:0000259" key="1">
    <source>
        <dbReference type="PROSITE" id="PS50004"/>
    </source>
</evidence>
<proteinExistence type="predicted"/>
<feature type="domain" description="C2" evidence="1">
    <location>
        <begin position="1"/>
        <end position="113"/>
    </location>
</feature>
<dbReference type="AlphaFoldDB" id="A0A2N9GYC0"/>
<dbReference type="SMART" id="SM00239">
    <property type="entry name" value="C2"/>
    <property type="match status" value="1"/>
</dbReference>
<sequence length="192" mass="21428">MAAQRCLYVEIRSVNGLSSTPKRPYAVVSVRDREKNLIFPKEKSKVGKDGSSGLGFKFMAIFYINVASAQNNGLDLAVKLKSKRWVHSNDDIGVVCVPITELLEGFGDGTEDHEKQVTSKSIVTSEGTEEGTLEFSYKFGRILQEPPKELKKKFRRAKFKKDAKKLIRKLTIKGGFAAVIAMLTDLLQESVR</sequence>
<name>A0A2N9GYC0_FAGSY</name>
<organism evidence="2">
    <name type="scientific">Fagus sylvatica</name>
    <name type="common">Beechnut</name>
    <dbReference type="NCBI Taxonomy" id="28930"/>
    <lineage>
        <taxon>Eukaryota</taxon>
        <taxon>Viridiplantae</taxon>
        <taxon>Streptophyta</taxon>
        <taxon>Embryophyta</taxon>
        <taxon>Tracheophyta</taxon>
        <taxon>Spermatophyta</taxon>
        <taxon>Magnoliopsida</taxon>
        <taxon>eudicotyledons</taxon>
        <taxon>Gunneridae</taxon>
        <taxon>Pentapetalae</taxon>
        <taxon>rosids</taxon>
        <taxon>fabids</taxon>
        <taxon>Fagales</taxon>
        <taxon>Fagaceae</taxon>
        <taxon>Fagus</taxon>
    </lineage>
</organism>